<keyword evidence="4" id="KW-1185">Reference proteome</keyword>
<accession>A0AAW1RBI8</accession>
<sequence>MLLARPGCWFSTAGTGKAQAPAFKPFGRTRPGQQAIPFSLSRKPGRPAKQAIRADSHEEARGSAAAADVHHPGTALPAEGMAGAGLSLPEHAKRQRALRRALVREAFDLWMHRIYLLLSRALVVLLVEFLLAKAGQRRRYARAQVGQAAAPHQDVLREIRQAVKQGLLVVGQRSVV</sequence>
<feature type="region of interest" description="Disordered" evidence="1">
    <location>
        <begin position="35"/>
        <end position="66"/>
    </location>
</feature>
<reference evidence="3 4" key="1">
    <citation type="journal article" date="2024" name="Nat. Commun.">
        <title>Phylogenomics reveals the evolutionary origins of lichenization in chlorophyte algae.</title>
        <authorList>
            <person name="Puginier C."/>
            <person name="Libourel C."/>
            <person name="Otte J."/>
            <person name="Skaloud P."/>
            <person name="Haon M."/>
            <person name="Grisel S."/>
            <person name="Petersen M."/>
            <person name="Berrin J.G."/>
            <person name="Delaux P.M."/>
            <person name="Dal Grande F."/>
            <person name="Keller J."/>
        </authorList>
    </citation>
    <scope>NUCLEOTIDE SEQUENCE [LARGE SCALE GENOMIC DNA]</scope>
    <source>
        <strain evidence="3 4">SAG 2043</strain>
    </source>
</reference>
<dbReference type="AlphaFoldDB" id="A0AAW1RBI8"/>
<evidence type="ECO:0000313" key="3">
    <source>
        <dbReference type="EMBL" id="KAK9830567.1"/>
    </source>
</evidence>
<keyword evidence="2" id="KW-0472">Membrane</keyword>
<feature type="compositionally biased region" description="Basic and acidic residues" evidence="1">
    <location>
        <begin position="52"/>
        <end position="61"/>
    </location>
</feature>
<protein>
    <submittedName>
        <fullName evidence="3">Uncharacterized protein</fullName>
    </submittedName>
</protein>
<feature type="transmembrane region" description="Helical" evidence="2">
    <location>
        <begin position="114"/>
        <end position="132"/>
    </location>
</feature>
<comment type="caution">
    <text evidence="3">The sequence shown here is derived from an EMBL/GenBank/DDBJ whole genome shotgun (WGS) entry which is preliminary data.</text>
</comment>
<keyword evidence="2" id="KW-1133">Transmembrane helix</keyword>
<evidence type="ECO:0000256" key="1">
    <source>
        <dbReference type="SAM" id="MobiDB-lite"/>
    </source>
</evidence>
<proteinExistence type="predicted"/>
<dbReference type="Proteomes" id="UP001489004">
    <property type="component" value="Unassembled WGS sequence"/>
</dbReference>
<keyword evidence="2" id="KW-0812">Transmembrane</keyword>
<dbReference type="EMBL" id="JALJOR010000001">
    <property type="protein sequence ID" value="KAK9830567.1"/>
    <property type="molecule type" value="Genomic_DNA"/>
</dbReference>
<name>A0AAW1RBI8_9CHLO</name>
<gene>
    <name evidence="3" type="ORF">WJX72_012532</name>
</gene>
<evidence type="ECO:0000313" key="4">
    <source>
        <dbReference type="Proteomes" id="UP001489004"/>
    </source>
</evidence>
<organism evidence="3 4">
    <name type="scientific">[Myrmecia] bisecta</name>
    <dbReference type="NCBI Taxonomy" id="41462"/>
    <lineage>
        <taxon>Eukaryota</taxon>
        <taxon>Viridiplantae</taxon>
        <taxon>Chlorophyta</taxon>
        <taxon>core chlorophytes</taxon>
        <taxon>Trebouxiophyceae</taxon>
        <taxon>Trebouxiales</taxon>
        <taxon>Trebouxiaceae</taxon>
        <taxon>Myrmecia</taxon>
    </lineage>
</organism>
<evidence type="ECO:0000256" key="2">
    <source>
        <dbReference type="SAM" id="Phobius"/>
    </source>
</evidence>